<dbReference type="RefSeq" id="WP_061662490.1">
    <property type="nucleotide sequence ID" value="NZ_LOMO01000001.1"/>
</dbReference>
<reference evidence="1 2" key="1">
    <citation type="submission" date="2015-12" db="EMBL/GenBank/DDBJ databases">
        <title>Bacillus cereus Group isolate.</title>
        <authorList>
            <person name="Kovac J."/>
        </authorList>
    </citation>
    <scope>NUCLEOTIDE SEQUENCE [LARGE SCALE GENOMIC DNA]</scope>
    <source>
        <strain evidence="1 2">FSL K6-0073</strain>
    </source>
</reference>
<gene>
    <name evidence="1" type="ORF">AT268_32140</name>
</gene>
<accession>A0A9X0SPF4</accession>
<organism evidence="1 2">
    <name type="scientific">Bacillus cereus</name>
    <dbReference type="NCBI Taxonomy" id="1396"/>
    <lineage>
        <taxon>Bacteria</taxon>
        <taxon>Bacillati</taxon>
        <taxon>Bacillota</taxon>
        <taxon>Bacilli</taxon>
        <taxon>Bacillales</taxon>
        <taxon>Bacillaceae</taxon>
        <taxon>Bacillus</taxon>
        <taxon>Bacillus cereus group</taxon>
    </lineage>
</organism>
<sequence length="162" mass="18413">MANKDIFESMEQVKEYAKELKKQAPPNTDEDFIDLLLGLYQGGDAVHVDGIGLIDKSIAPIVQSLNQKGFQTLSSCSGIKSEHTHAKFSFAPVLVFKETEDVERKKRVQSVATKLKLNFHDDVDCYLQKGYRVELPSDMDDDKLLSLWKELYEKLIFKGNEV</sequence>
<evidence type="ECO:0000313" key="2">
    <source>
        <dbReference type="Proteomes" id="UP000075476"/>
    </source>
</evidence>
<comment type="caution">
    <text evidence="1">The sequence shown here is derived from an EMBL/GenBank/DDBJ whole genome shotgun (WGS) entry which is preliminary data.</text>
</comment>
<name>A0A9X0SPF4_BACCE</name>
<dbReference type="AlphaFoldDB" id="A0A9X0SPF4"/>
<protein>
    <submittedName>
        <fullName evidence="1">Uncharacterized protein</fullName>
    </submittedName>
</protein>
<dbReference type="Proteomes" id="UP000075476">
    <property type="component" value="Unassembled WGS sequence"/>
</dbReference>
<dbReference type="EMBL" id="LOMO01000001">
    <property type="protein sequence ID" value="KXY51152.1"/>
    <property type="molecule type" value="Genomic_DNA"/>
</dbReference>
<evidence type="ECO:0000313" key="1">
    <source>
        <dbReference type="EMBL" id="KXY51152.1"/>
    </source>
</evidence>
<proteinExistence type="predicted"/>